<reference evidence="5 6" key="1">
    <citation type="submission" date="2014-03" db="EMBL/GenBank/DDBJ databases">
        <title>Genomics of Bifidobacteria.</title>
        <authorList>
            <person name="Ventura M."/>
            <person name="Milani C."/>
            <person name="Lugli G.A."/>
        </authorList>
    </citation>
    <scope>NUCLEOTIDE SEQUENCE [LARGE SCALE GENOMIC DNA]</scope>
    <source>
        <strain evidence="5 6">LMG 11597</strain>
    </source>
</reference>
<keyword evidence="4 5" id="KW-0808">Transferase</keyword>
<evidence type="ECO:0000256" key="4">
    <source>
        <dbReference type="ARBA" id="ARBA00022679"/>
    </source>
</evidence>
<keyword evidence="6" id="KW-1185">Reference proteome</keyword>
<gene>
    <name evidence="5" type="ORF">BISU_0226</name>
</gene>
<protein>
    <submittedName>
        <fullName evidence="5">dTDP-rhamnosyl transferase RfbF</fullName>
    </submittedName>
</protein>
<dbReference type="GO" id="GO:0016757">
    <property type="term" value="F:glycosyltransferase activity"/>
    <property type="evidence" value="ECO:0007669"/>
    <property type="project" value="UniProtKB-KW"/>
</dbReference>
<evidence type="ECO:0000256" key="1">
    <source>
        <dbReference type="ARBA" id="ARBA00004776"/>
    </source>
</evidence>
<comment type="caution">
    <text evidence="5">The sequence shown here is derived from an EMBL/GenBank/DDBJ whole genome shotgun (WGS) entry which is preliminary data.</text>
</comment>
<dbReference type="Gene3D" id="3.90.550.10">
    <property type="entry name" value="Spore Coat Polysaccharide Biosynthesis Protein SpsA, Chain A"/>
    <property type="match status" value="1"/>
</dbReference>
<dbReference type="InterPro" id="IPR029044">
    <property type="entry name" value="Nucleotide-diphossugar_trans"/>
</dbReference>
<keyword evidence="3" id="KW-0328">Glycosyltransferase</keyword>
<dbReference type="AlphaFoldDB" id="A0A087E7J8"/>
<proteinExistence type="inferred from homology"/>
<dbReference type="SUPFAM" id="SSF53448">
    <property type="entry name" value="Nucleotide-diphospho-sugar transferases"/>
    <property type="match status" value="1"/>
</dbReference>
<sequence>MSLTVTAIVVSYNRAGLLQECLDALAAQTRRPDRVIVIDNASTDGAADVAKRHPLQPEVTVLDHNVGGAGGFCAGIACALAAAADSDADNGTDDTGSYGNAAAASAAHGTTTRPNTRRINNSQQASQYVWLMDDDTIPTPTALEQLLAAAGEARERNGVWPAVLGSKALWTDGREHLMNKPRPRTWRALGAANLEQSAEAFQVRSLSFVSCLINARMIESARALPRAAYFLWNDDYEYTTKLLRHATGYYVPESLVVHKTKVFGSSDADPGERFFFEVRNKLWILRFSRGNFTAAEYAELLLKTLRRWALTYWRSANRAVILDCFKRGLREGLGQRPAGNAELLAGNPDIVAAIGAVEG</sequence>
<dbReference type="STRING" id="77635.BISU_0226"/>
<name>A0A087E7J8_9BIFI</name>
<comment type="similarity">
    <text evidence="2">Belongs to the glycosyltransferase 2 family.</text>
</comment>
<comment type="pathway">
    <text evidence="1">Cell wall biogenesis; cell wall polysaccharide biosynthesis.</text>
</comment>
<dbReference type="EMBL" id="JGZR01000006">
    <property type="protein sequence ID" value="KFJ03749.1"/>
    <property type="molecule type" value="Genomic_DNA"/>
</dbReference>
<evidence type="ECO:0000313" key="6">
    <source>
        <dbReference type="Proteomes" id="UP000029055"/>
    </source>
</evidence>
<evidence type="ECO:0000256" key="2">
    <source>
        <dbReference type="ARBA" id="ARBA00006739"/>
    </source>
</evidence>
<accession>A0A087E7J8</accession>
<evidence type="ECO:0000313" key="5">
    <source>
        <dbReference type="EMBL" id="KFJ03749.1"/>
    </source>
</evidence>
<dbReference type="OrthoDB" id="7665907at2"/>
<dbReference type="eggNOG" id="COG1216">
    <property type="taxonomic scope" value="Bacteria"/>
</dbReference>
<dbReference type="RefSeq" id="WP_024463070.1">
    <property type="nucleotide sequence ID" value="NZ_CP062939.1"/>
</dbReference>
<dbReference type="Proteomes" id="UP000029055">
    <property type="component" value="Unassembled WGS sequence"/>
</dbReference>
<dbReference type="PANTHER" id="PTHR43179:SF12">
    <property type="entry name" value="GALACTOFURANOSYLTRANSFERASE GLFT2"/>
    <property type="match status" value="1"/>
</dbReference>
<dbReference type="Pfam" id="PF13641">
    <property type="entry name" value="Glyco_tranf_2_3"/>
    <property type="match status" value="1"/>
</dbReference>
<evidence type="ECO:0000256" key="3">
    <source>
        <dbReference type="ARBA" id="ARBA00022676"/>
    </source>
</evidence>
<organism evidence="5 6">
    <name type="scientific">Bifidobacterium subtile</name>
    <dbReference type="NCBI Taxonomy" id="77635"/>
    <lineage>
        <taxon>Bacteria</taxon>
        <taxon>Bacillati</taxon>
        <taxon>Actinomycetota</taxon>
        <taxon>Actinomycetes</taxon>
        <taxon>Bifidobacteriales</taxon>
        <taxon>Bifidobacteriaceae</taxon>
        <taxon>Bifidobacterium</taxon>
    </lineage>
</organism>
<dbReference type="PANTHER" id="PTHR43179">
    <property type="entry name" value="RHAMNOSYLTRANSFERASE WBBL"/>
    <property type="match status" value="1"/>
</dbReference>